<gene>
    <name evidence="1" type="ORF">Cgig2_020802</name>
</gene>
<dbReference type="PANTHER" id="PTHR33443:SF35">
    <property type="entry name" value="VQ DOMAIN-CONTAINING PROTEIN"/>
    <property type="match status" value="1"/>
</dbReference>
<proteinExistence type="predicted"/>
<organism evidence="1 2">
    <name type="scientific">Carnegiea gigantea</name>
    <dbReference type="NCBI Taxonomy" id="171969"/>
    <lineage>
        <taxon>Eukaryota</taxon>
        <taxon>Viridiplantae</taxon>
        <taxon>Streptophyta</taxon>
        <taxon>Embryophyta</taxon>
        <taxon>Tracheophyta</taxon>
        <taxon>Spermatophyta</taxon>
        <taxon>Magnoliopsida</taxon>
        <taxon>eudicotyledons</taxon>
        <taxon>Gunneridae</taxon>
        <taxon>Pentapetalae</taxon>
        <taxon>Caryophyllales</taxon>
        <taxon>Cactineae</taxon>
        <taxon>Cactaceae</taxon>
        <taxon>Cactoideae</taxon>
        <taxon>Echinocereeae</taxon>
        <taxon>Carnegiea</taxon>
    </lineage>
</organism>
<name>A0A9Q1QJM0_9CARY</name>
<keyword evidence="2" id="KW-1185">Reference proteome</keyword>
<sequence length="564" mass="60657">MNQTVILDISSDDEVGFDDSSTADNFDWVSKFLEDVPSKDDVNYTLDVASNGGDDDSDDVVVVGEVLAKPKRAKVLVPRYRNDGFDDDNDDCVVLNCDPYKPKQVTELGQDKCSDEDSDDLVIVGEKGQCHCYVCDSLAPCAYWGSGDSVVDHCCATDKLEYWKLERKKMRESKNPPAPIAKPAADSLSRLAQLQQTSAQPTPVLRPASTCGVSSSFGLPNIISHSRSQRPSIAVPRSRFQPHQVRGQPLGACNISTPTHRNSIAPNLASSRSVFKRSGFTSRTGVAKHSAYLPQNNSASYWQQMLNGTLVGKSAQINSINLTESSPHLGGNISSNQPIVSGISTATLPSHTQSYNNSVAQTPTSQFPVYGQSTVGTTDNPWAYSSGSQIQNGSWPVMDCNTSNAVYGVTLGSQQSSAVIQNVTGPSFPGNASDGLSSIAPRIRQPSEAVQSFSCSAYPYNTLNSTNSIAQTYQQLSAENRQAEGAVPGNELLPSIEHNPQISGSLSSSSLDFDLDRWLPENDPILGGQDSSDLFNMSNQPSMAVDAGMLLFDFETSWKGLAHS</sequence>
<evidence type="ECO:0000313" key="2">
    <source>
        <dbReference type="Proteomes" id="UP001153076"/>
    </source>
</evidence>
<dbReference type="PANTHER" id="PTHR33443">
    <property type="entry name" value="ZGC:112980"/>
    <property type="match status" value="1"/>
</dbReference>
<dbReference type="AlphaFoldDB" id="A0A9Q1QJM0"/>
<dbReference type="EMBL" id="JAKOGI010000109">
    <property type="protein sequence ID" value="KAJ8443956.1"/>
    <property type="molecule type" value="Genomic_DNA"/>
</dbReference>
<dbReference type="InterPro" id="IPR053234">
    <property type="entry name" value="RPM1_Interactor"/>
</dbReference>
<protein>
    <submittedName>
        <fullName evidence="1">Uncharacterized protein</fullName>
    </submittedName>
</protein>
<comment type="caution">
    <text evidence="1">The sequence shown here is derived from an EMBL/GenBank/DDBJ whole genome shotgun (WGS) entry which is preliminary data.</text>
</comment>
<evidence type="ECO:0000313" key="1">
    <source>
        <dbReference type="EMBL" id="KAJ8443956.1"/>
    </source>
</evidence>
<dbReference type="Proteomes" id="UP001153076">
    <property type="component" value="Unassembled WGS sequence"/>
</dbReference>
<reference evidence="1" key="1">
    <citation type="submission" date="2022-04" db="EMBL/GenBank/DDBJ databases">
        <title>Carnegiea gigantea Genome sequencing and assembly v2.</title>
        <authorList>
            <person name="Copetti D."/>
            <person name="Sanderson M.J."/>
            <person name="Burquez A."/>
            <person name="Wojciechowski M.F."/>
        </authorList>
    </citation>
    <scope>NUCLEOTIDE SEQUENCE</scope>
    <source>
        <strain evidence="1">SGP5-SGP5p</strain>
        <tissue evidence="1">Aerial part</tissue>
    </source>
</reference>
<dbReference type="OrthoDB" id="266020at2759"/>
<accession>A0A9Q1QJM0</accession>